<comment type="caution">
    <text evidence="3">The sequence shown here is derived from an EMBL/GenBank/DDBJ whole genome shotgun (WGS) entry which is preliminary data.</text>
</comment>
<reference evidence="3 4" key="1">
    <citation type="submission" date="2017-04" db="EMBL/GenBank/DDBJ databases">
        <title>Comparative genome analysis of Subtercola boreus.</title>
        <authorList>
            <person name="Cho Y.-J."/>
            <person name="Cho A."/>
            <person name="Kim O.-S."/>
            <person name="Lee J.-I."/>
        </authorList>
    </citation>
    <scope>NUCLEOTIDE SEQUENCE [LARGE SCALE GENOMIC DNA]</scope>
    <source>
        <strain evidence="3 4">P27444</strain>
    </source>
</reference>
<evidence type="ECO:0000313" key="4">
    <source>
        <dbReference type="Proteomes" id="UP000256709"/>
    </source>
</evidence>
<dbReference type="InterPro" id="IPR048428">
    <property type="entry name" value="YobI-NTPase"/>
</dbReference>
<evidence type="ECO:0000313" key="3">
    <source>
        <dbReference type="EMBL" id="RFA06880.1"/>
    </source>
</evidence>
<evidence type="ECO:0000256" key="1">
    <source>
        <dbReference type="SAM" id="Phobius"/>
    </source>
</evidence>
<proteinExistence type="predicted"/>
<dbReference type="Pfam" id="PF20693">
    <property type="entry name" value="YobI-ATPase"/>
    <property type="match status" value="1"/>
</dbReference>
<organism evidence="3 4">
    <name type="scientific">Subtercola boreus</name>
    <dbReference type="NCBI Taxonomy" id="120213"/>
    <lineage>
        <taxon>Bacteria</taxon>
        <taxon>Bacillati</taxon>
        <taxon>Actinomycetota</taxon>
        <taxon>Actinomycetes</taxon>
        <taxon>Micrococcales</taxon>
        <taxon>Microbacteriaceae</taxon>
        <taxon>Subtercola</taxon>
    </lineage>
</organism>
<keyword evidence="1" id="KW-0812">Transmembrane</keyword>
<dbReference type="AlphaFoldDB" id="A0A3E0VBX4"/>
<gene>
    <name evidence="3" type="ORF">B7R21_17920</name>
</gene>
<feature type="transmembrane region" description="Helical" evidence="1">
    <location>
        <begin position="37"/>
        <end position="57"/>
    </location>
</feature>
<evidence type="ECO:0000259" key="2">
    <source>
        <dbReference type="Pfam" id="PF20693"/>
    </source>
</evidence>
<dbReference type="Proteomes" id="UP000256709">
    <property type="component" value="Unassembled WGS sequence"/>
</dbReference>
<accession>A0A3E0VBX4</accession>
<dbReference type="EMBL" id="NBXA01000038">
    <property type="protein sequence ID" value="RFA06880.1"/>
    <property type="molecule type" value="Genomic_DNA"/>
</dbReference>
<feature type="domain" description="YobI-like P-loop NTPase" evidence="2">
    <location>
        <begin position="21"/>
        <end position="282"/>
    </location>
</feature>
<protein>
    <recommendedName>
        <fullName evidence="2">YobI-like P-loop NTPase domain-containing protein</fullName>
    </recommendedName>
</protein>
<name>A0A3E0VBX4_9MICO</name>
<keyword evidence="1" id="KW-1133">Transmembrane helix</keyword>
<sequence>MALGAGGIAAIIAILLGIDVAFTPTLALTVTGRPHWVAYVGLLVVVAIIVGTATFLARALTRGRIGIEKVTAGPATITLPPRSASYFDEYLDEIIYFFENNSKRDIVIIEDLDRFDDPQIFESLRSLNGLLNSAQQLNKRNIRFIYAMRDSVFEKLGQKVSEGMADEARAELSRANRTKFFELVIPVVPFITHKNAADLMARELESRDLKVSKDLINLAARHLADMRLIHNIINEYVVFKHRLLDVEGPVPGLDEDRLFAMVLFKNAHMGQFERIRHATSSLDELWTLWRELVETNTHSIRLRNRELRTKISNRSSGARYATEVAQLLTSRIDALFTAPGTGLASATLSYNGANVDLPTLSKPSFWLDIAEAGGSITLQANPPPYNSGPQTMSLSLDTLERLVGRALGAQDFKNDENADDAEKTLASNEEALVRLQRATWKELAEYPEFTYQSDDSEASSFRQWAVQKLPSRLAADLVINGYITSYFPLHVSSFYGTLIRPSAMTYVMRFVDHGKNDPDFVLDADDAAAILRDQGLSVLQETSMFNVGIVDYLLATQLHHGAIVVRNIATNGPAGSDFIDRYLEAGAEKASFVTLLTPHMREVFVRLATTSSLLPKERAELVGAAIGARVAEVRYKFSDDLRVLLQTEFASMPALMQGATELEATRAVQFVADAGAVVPSLRGLPEVALDAFRSTRAYKLSLENLEILSGETDISLDNLAASSAALVSYAIGAPTAYAAAFGSSEETPLAVATNEQLTAFLESAARSDLDAAEAIASHTGPEVMLSDLSLLAPAVWPVLMRNRLMRLTFQNVAAYVKEVGLVDDHLAVSLNAVDEVSEADDAEPLDRARLALAILNSPAEVLGVKQRVKLAVSLDPGVLAAADITPRAGNMVGDLLVSLATLARTTRAI</sequence>
<keyword evidence="1" id="KW-0472">Membrane</keyword>